<evidence type="ECO:0000313" key="3">
    <source>
        <dbReference type="Proteomes" id="UP000054481"/>
    </source>
</evidence>
<name>A0A0F8A3P2_9HYPO</name>
<feature type="region of interest" description="Disordered" evidence="1">
    <location>
        <begin position="91"/>
        <end position="169"/>
    </location>
</feature>
<proteinExistence type="predicted"/>
<protein>
    <submittedName>
        <fullName evidence="2">Uncharacterized protein</fullName>
    </submittedName>
</protein>
<dbReference type="OrthoDB" id="4900404at2759"/>
<organism evidence="2 3">
    <name type="scientific">Hirsutella minnesotensis 3608</name>
    <dbReference type="NCBI Taxonomy" id="1043627"/>
    <lineage>
        <taxon>Eukaryota</taxon>
        <taxon>Fungi</taxon>
        <taxon>Dikarya</taxon>
        <taxon>Ascomycota</taxon>
        <taxon>Pezizomycotina</taxon>
        <taxon>Sordariomycetes</taxon>
        <taxon>Hypocreomycetidae</taxon>
        <taxon>Hypocreales</taxon>
        <taxon>Ophiocordycipitaceae</taxon>
        <taxon>Hirsutella</taxon>
    </lineage>
</organism>
<feature type="compositionally biased region" description="Polar residues" evidence="1">
    <location>
        <begin position="279"/>
        <end position="296"/>
    </location>
</feature>
<gene>
    <name evidence="2" type="ORF">HIM_08439</name>
</gene>
<accession>A0A0F8A3P2</accession>
<feature type="compositionally biased region" description="Basic and acidic residues" evidence="1">
    <location>
        <begin position="264"/>
        <end position="275"/>
    </location>
</feature>
<feature type="compositionally biased region" description="Basic and acidic residues" evidence="1">
    <location>
        <begin position="133"/>
        <end position="143"/>
    </location>
</feature>
<feature type="region of interest" description="Disordered" evidence="1">
    <location>
        <begin position="527"/>
        <end position="550"/>
    </location>
</feature>
<dbReference type="EMBL" id="KQ030551">
    <property type="protein sequence ID" value="KJZ72174.1"/>
    <property type="molecule type" value="Genomic_DNA"/>
</dbReference>
<sequence length="550" mass="61123">MARFRVPPVKGDCTSHDSRFRRDFFDNLYRDDPSCPEEGYIRALQLYGNEANLIASLKKTGNRFVAWRRDNPEDHDALVLRAKERGYDPDLGQVRDGWYESPGDVPQGVREESHETDSIVLGTPLAETTAAAERSRRHERDFARNPQYVDELSPSNFSSDDMSLEDAPTDSEFCQDYTRKLNERLTKCPGMDGGDCARIAELAENLLQSSTEAGFGERTADHQLIDDMMTAATDPRSLGQRNGQSAREDKDVTRTARLPILTEPRLHPSSRDGPRSSKIIDSNTMPPRSAFSVSATSRKRSRDQDEDPLSPDASPASKKRAVASRSRLDRLIRSAQPISMTPFIVRQLTQTSETAPAIHVFVLYVGNEALVFASREVALIWANWVSRMQTESGSMLPLNVLVELGGIPQRYLVRLDTTIHVIHSKDFGAVTDVIRGVKCFVSRKAATRTTAQILRHFRQFGFDNAEPCPSTLPEAAPGEFAVDTQQTDAWLTSSGRLSAIKRVEIAGDNEAGIPILEEKDLYSRNSRELSVADTDSSGEDAFGISNNVEA</sequence>
<reference evidence="2 3" key="1">
    <citation type="journal article" date="2014" name="Genome Biol. Evol.">
        <title>Comparative genomics and transcriptomics analyses reveal divergent lifestyle features of nematode endoparasitic fungus Hirsutella minnesotensis.</title>
        <authorList>
            <person name="Lai Y."/>
            <person name="Liu K."/>
            <person name="Zhang X."/>
            <person name="Zhang X."/>
            <person name="Li K."/>
            <person name="Wang N."/>
            <person name="Shu C."/>
            <person name="Wu Y."/>
            <person name="Wang C."/>
            <person name="Bushley K.E."/>
            <person name="Xiang M."/>
            <person name="Liu X."/>
        </authorList>
    </citation>
    <scope>NUCLEOTIDE SEQUENCE [LARGE SCALE GENOMIC DNA]</scope>
    <source>
        <strain evidence="2 3">3608</strain>
    </source>
</reference>
<evidence type="ECO:0000313" key="2">
    <source>
        <dbReference type="EMBL" id="KJZ72174.1"/>
    </source>
</evidence>
<keyword evidence="3" id="KW-1185">Reference proteome</keyword>
<dbReference type="Proteomes" id="UP000054481">
    <property type="component" value="Unassembled WGS sequence"/>
</dbReference>
<evidence type="ECO:0000256" key="1">
    <source>
        <dbReference type="SAM" id="MobiDB-lite"/>
    </source>
</evidence>
<dbReference type="AlphaFoldDB" id="A0A0F8A3P2"/>
<feature type="region of interest" description="Disordered" evidence="1">
    <location>
        <begin position="232"/>
        <end position="325"/>
    </location>
</feature>